<dbReference type="InterPro" id="IPR036404">
    <property type="entry name" value="Jacalin-like_lectin_dom_sf"/>
</dbReference>
<evidence type="ECO:0000259" key="1">
    <source>
        <dbReference type="Pfam" id="PF01419"/>
    </source>
</evidence>
<comment type="caution">
    <text evidence="2">The sequence shown here is derived from an EMBL/GenBank/DDBJ whole genome shotgun (WGS) entry which is preliminary data.</text>
</comment>
<protein>
    <recommendedName>
        <fullName evidence="1">Jacalin-type lectin domain-containing protein</fullName>
    </recommendedName>
</protein>
<dbReference type="SUPFAM" id="SSF51101">
    <property type="entry name" value="Mannose-binding lectins"/>
    <property type="match status" value="1"/>
</dbReference>
<dbReference type="InterPro" id="IPR001229">
    <property type="entry name" value="Jacalin-like_lectin_dom"/>
</dbReference>
<dbReference type="EMBL" id="JYKN01000972">
    <property type="protein sequence ID" value="KKK22198.1"/>
    <property type="molecule type" value="Genomic_DNA"/>
</dbReference>
<organism evidence="2 3">
    <name type="scientific">Aspergillus ochraceoroseus</name>
    <dbReference type="NCBI Taxonomy" id="138278"/>
    <lineage>
        <taxon>Eukaryota</taxon>
        <taxon>Fungi</taxon>
        <taxon>Dikarya</taxon>
        <taxon>Ascomycota</taxon>
        <taxon>Pezizomycotina</taxon>
        <taxon>Eurotiomycetes</taxon>
        <taxon>Eurotiomycetidae</taxon>
        <taxon>Eurotiales</taxon>
        <taxon>Aspergillaceae</taxon>
        <taxon>Aspergillus</taxon>
        <taxon>Aspergillus subgen. Nidulantes</taxon>
    </lineage>
</organism>
<dbReference type="OrthoDB" id="4284408at2759"/>
<dbReference type="Pfam" id="PF01419">
    <property type="entry name" value="Jacalin"/>
    <property type="match status" value="1"/>
</dbReference>
<keyword evidence="3" id="KW-1185">Reference proteome</keyword>
<dbReference type="Gene3D" id="2.100.10.30">
    <property type="entry name" value="Jacalin-like lectin domain"/>
    <property type="match status" value="1"/>
</dbReference>
<proteinExistence type="predicted"/>
<feature type="domain" description="Jacalin-type lectin" evidence="1">
    <location>
        <begin position="9"/>
        <end position="125"/>
    </location>
</feature>
<evidence type="ECO:0000313" key="3">
    <source>
        <dbReference type="Proteomes" id="UP000034947"/>
    </source>
</evidence>
<accession>A0A0F8URV7</accession>
<name>A0A0F8URV7_9EURO</name>
<sequence>MAQDNIVDGPFGGFGGQPYREQHNSQRLKKVDAWGTSYAGYFVLGGFQLTWPDGHQSDLVGKIDANHHSSFNFDDDEKITSMIVYAGDGEGFVNGIHFETNKPQHGAFDVGGTEGKQNPLDVGNGEWVGAESRDPSVPHDGGAEGVVDNIRVYFNE</sequence>
<gene>
    <name evidence="2" type="ORF">AOCH_001500</name>
</gene>
<reference evidence="2 3" key="1">
    <citation type="submission" date="2015-02" db="EMBL/GenBank/DDBJ databases">
        <title>Draft Genome Sequences of Two Closely-Related Aflatoxigenic Aspergillus Species Obtained from the Cote d'Ivoire.</title>
        <authorList>
            <person name="Moore G.G."/>
            <person name="Beltz S.B."/>
            <person name="Mack B.M."/>
        </authorList>
    </citation>
    <scope>NUCLEOTIDE SEQUENCE [LARGE SCALE GENOMIC DNA]</scope>
    <source>
        <strain evidence="2 3">SRRC1432</strain>
    </source>
</reference>
<dbReference type="VEuPathDB" id="FungiDB:P175DRAFT_0217466"/>
<dbReference type="AlphaFoldDB" id="A0A0F8URV7"/>
<dbReference type="Proteomes" id="UP000034947">
    <property type="component" value="Unassembled WGS sequence"/>
</dbReference>
<evidence type="ECO:0000313" key="2">
    <source>
        <dbReference type="EMBL" id="KKK22198.1"/>
    </source>
</evidence>